<dbReference type="AlphaFoldDB" id="A0A318JDZ8"/>
<accession>A0A318JDZ8</accession>
<reference evidence="3 4" key="1">
    <citation type="submission" date="2018-05" db="EMBL/GenBank/DDBJ databases">
        <title>Genomic Encyclopedia of Type Strains, Phase IV (KMG-IV): sequencing the most valuable type-strain genomes for metagenomic binning, comparative biology and taxonomic classification.</title>
        <authorList>
            <person name="Goeker M."/>
        </authorList>
    </citation>
    <scope>NUCLEOTIDE SEQUENCE [LARGE SCALE GENOMIC DNA]</scope>
    <source>
        <strain evidence="3 4">DSM 19792</strain>
    </source>
</reference>
<organism evidence="3 4">
    <name type="scientific">Undibacterium pigrum</name>
    <dbReference type="NCBI Taxonomy" id="401470"/>
    <lineage>
        <taxon>Bacteria</taxon>
        <taxon>Pseudomonadati</taxon>
        <taxon>Pseudomonadota</taxon>
        <taxon>Betaproteobacteria</taxon>
        <taxon>Burkholderiales</taxon>
        <taxon>Oxalobacteraceae</taxon>
        <taxon>Undibacterium</taxon>
    </lineage>
</organism>
<gene>
    <name evidence="3" type="ORF">DFR42_101798</name>
</gene>
<evidence type="ECO:0000313" key="3">
    <source>
        <dbReference type="EMBL" id="PXX47221.1"/>
    </source>
</evidence>
<dbReference type="OrthoDB" id="8781685at2"/>
<protein>
    <submittedName>
        <fullName evidence="3">Uncharacterized protein</fullName>
    </submittedName>
</protein>
<dbReference type="RefSeq" id="WP_110253619.1">
    <property type="nucleotide sequence ID" value="NZ_QJKB01000001.1"/>
</dbReference>
<evidence type="ECO:0000256" key="2">
    <source>
        <dbReference type="SAM" id="SignalP"/>
    </source>
</evidence>
<feature type="compositionally biased region" description="Polar residues" evidence="1">
    <location>
        <begin position="84"/>
        <end position="98"/>
    </location>
</feature>
<feature type="region of interest" description="Disordered" evidence="1">
    <location>
        <begin position="84"/>
        <end position="121"/>
    </location>
</feature>
<evidence type="ECO:0000256" key="1">
    <source>
        <dbReference type="SAM" id="MobiDB-lite"/>
    </source>
</evidence>
<keyword evidence="2" id="KW-0732">Signal</keyword>
<proteinExistence type="predicted"/>
<keyword evidence="4" id="KW-1185">Reference proteome</keyword>
<feature type="signal peptide" evidence="2">
    <location>
        <begin position="1"/>
        <end position="22"/>
    </location>
</feature>
<sequence length="121" mass="12822">MLKKSIFLCLLSSSLLAGIAFSQDFMFTPSIPTQNSDQDKTAEAIAEVMQEAPASTPASPAPLQLDRSGVDRASVHLQILQQSNQRFTDNVPSVSAQPTPAAVKKTASDDKKSQAKSASST</sequence>
<feature type="chain" id="PRO_5016389383" evidence="2">
    <location>
        <begin position="23"/>
        <end position="121"/>
    </location>
</feature>
<comment type="caution">
    <text evidence="3">The sequence shown here is derived from an EMBL/GenBank/DDBJ whole genome shotgun (WGS) entry which is preliminary data.</text>
</comment>
<name>A0A318JDZ8_9BURK</name>
<dbReference type="EMBL" id="QJKB01000001">
    <property type="protein sequence ID" value="PXX47221.1"/>
    <property type="molecule type" value="Genomic_DNA"/>
</dbReference>
<evidence type="ECO:0000313" key="4">
    <source>
        <dbReference type="Proteomes" id="UP000247792"/>
    </source>
</evidence>
<dbReference type="Proteomes" id="UP000247792">
    <property type="component" value="Unassembled WGS sequence"/>
</dbReference>